<sequence>MFDLIRTRLAALLLVAAASLGLAACDLAAAPAQEPTKRFVIQADLDEIAQSAGDENSVDDLLAESMEVIRRRVGSNFHSITYEGDGRIVLETSGSVEGSALAALIGPTGELDFRMVDPDALPMDVIEGIAPPGSEILPMADDLHGGSMAVRRLGGISGGLVVSARPAIDENSGQPVLHISFDQRGQEQLARLTTENVGRQMAVVFDDEILMAPIIHEPILSGSLQVAGGFTEESANELAIILASGMLPTPFTLVEETVITPGD</sequence>
<dbReference type="Pfam" id="PF22599">
    <property type="entry name" value="SecDF_P1_head"/>
    <property type="match status" value="1"/>
</dbReference>
<accession>A0ABU9IH06</accession>
<evidence type="ECO:0000313" key="10">
    <source>
        <dbReference type="EMBL" id="MEL1251691.1"/>
    </source>
</evidence>
<dbReference type="PANTHER" id="PTHR30081">
    <property type="entry name" value="PROTEIN-EXPORT MEMBRANE PROTEIN SEC"/>
    <property type="match status" value="1"/>
</dbReference>
<evidence type="ECO:0000256" key="1">
    <source>
        <dbReference type="ARBA" id="ARBA00022448"/>
    </source>
</evidence>
<evidence type="ECO:0000256" key="7">
    <source>
        <dbReference type="ARBA" id="ARBA00023136"/>
    </source>
</evidence>
<evidence type="ECO:0000256" key="5">
    <source>
        <dbReference type="ARBA" id="ARBA00022989"/>
    </source>
</evidence>
<evidence type="ECO:0000256" key="8">
    <source>
        <dbReference type="SAM" id="SignalP"/>
    </source>
</evidence>
<dbReference type="Proteomes" id="UP001497045">
    <property type="component" value="Unassembled WGS sequence"/>
</dbReference>
<proteinExistence type="predicted"/>
<evidence type="ECO:0000256" key="6">
    <source>
        <dbReference type="ARBA" id="ARBA00023010"/>
    </source>
</evidence>
<protein>
    <recommendedName>
        <fullName evidence="9">SecDF P1 head subdomain domain-containing protein</fullName>
    </recommendedName>
</protein>
<dbReference type="InterPro" id="IPR054384">
    <property type="entry name" value="SecDF_P1_head"/>
</dbReference>
<dbReference type="PANTHER" id="PTHR30081:SF1">
    <property type="entry name" value="PROTEIN TRANSLOCASE SUBUNIT SECD"/>
    <property type="match status" value="1"/>
</dbReference>
<evidence type="ECO:0000256" key="3">
    <source>
        <dbReference type="ARBA" id="ARBA00022692"/>
    </source>
</evidence>
<dbReference type="Gene3D" id="3.30.70.3400">
    <property type="match status" value="1"/>
</dbReference>
<feature type="signal peptide" evidence="8">
    <location>
        <begin position="1"/>
        <end position="24"/>
    </location>
</feature>
<dbReference type="RefSeq" id="WP_341674236.1">
    <property type="nucleotide sequence ID" value="NZ_JBBYHV010000002.1"/>
</dbReference>
<dbReference type="InterPro" id="IPR022813">
    <property type="entry name" value="SecD/SecF_arch_bac"/>
</dbReference>
<name>A0ABU9IH06_9SPHN</name>
<evidence type="ECO:0000256" key="2">
    <source>
        <dbReference type="ARBA" id="ARBA00022475"/>
    </source>
</evidence>
<keyword evidence="8" id="KW-0732">Signal</keyword>
<keyword evidence="2" id="KW-1003">Cell membrane</keyword>
<organism evidence="10 11">
    <name type="scientific">Aurantiacibacter gilvus</name>
    <dbReference type="NCBI Taxonomy" id="3139141"/>
    <lineage>
        <taxon>Bacteria</taxon>
        <taxon>Pseudomonadati</taxon>
        <taxon>Pseudomonadota</taxon>
        <taxon>Alphaproteobacteria</taxon>
        <taxon>Sphingomonadales</taxon>
        <taxon>Erythrobacteraceae</taxon>
        <taxon>Aurantiacibacter</taxon>
    </lineage>
</organism>
<evidence type="ECO:0000256" key="4">
    <source>
        <dbReference type="ARBA" id="ARBA00022927"/>
    </source>
</evidence>
<keyword evidence="7" id="KW-0472">Membrane</keyword>
<dbReference type="EMBL" id="JBBYHV010000002">
    <property type="protein sequence ID" value="MEL1251691.1"/>
    <property type="molecule type" value="Genomic_DNA"/>
</dbReference>
<keyword evidence="6" id="KW-0811">Translocation</keyword>
<comment type="caution">
    <text evidence="10">The sequence shown here is derived from an EMBL/GenBank/DDBJ whole genome shotgun (WGS) entry which is preliminary data.</text>
</comment>
<evidence type="ECO:0000259" key="9">
    <source>
        <dbReference type="Pfam" id="PF22599"/>
    </source>
</evidence>
<dbReference type="PROSITE" id="PS51257">
    <property type="entry name" value="PROKAR_LIPOPROTEIN"/>
    <property type="match status" value="1"/>
</dbReference>
<keyword evidence="5" id="KW-1133">Transmembrane helix</keyword>
<keyword evidence="4" id="KW-0653">Protein transport</keyword>
<feature type="chain" id="PRO_5047378202" description="SecDF P1 head subdomain domain-containing protein" evidence="8">
    <location>
        <begin position="25"/>
        <end position="263"/>
    </location>
</feature>
<evidence type="ECO:0000313" key="11">
    <source>
        <dbReference type="Proteomes" id="UP001497045"/>
    </source>
</evidence>
<keyword evidence="11" id="KW-1185">Reference proteome</keyword>
<dbReference type="Gene3D" id="3.30.1360.200">
    <property type="match status" value="1"/>
</dbReference>
<gene>
    <name evidence="10" type="ORF">AAEO60_13520</name>
</gene>
<reference evidence="10 11" key="1">
    <citation type="submission" date="2024-04" db="EMBL/GenBank/DDBJ databases">
        <title>Aurantiacibacter sp. DGU6 16S ribosomal RNA gene Genome sequencing and assembly.</title>
        <authorList>
            <person name="Park S."/>
        </authorList>
    </citation>
    <scope>NUCLEOTIDE SEQUENCE [LARGE SCALE GENOMIC DNA]</scope>
    <source>
        <strain evidence="10 11">DGU6</strain>
    </source>
</reference>
<keyword evidence="3" id="KW-0812">Transmembrane</keyword>
<feature type="domain" description="SecDF P1 head subdomain" evidence="9">
    <location>
        <begin position="135"/>
        <end position="248"/>
    </location>
</feature>
<keyword evidence="1" id="KW-0813">Transport</keyword>